<feature type="domain" description="Amidohydrolase-related" evidence="1">
    <location>
        <begin position="70"/>
        <end position="202"/>
    </location>
</feature>
<evidence type="ECO:0000313" key="2">
    <source>
        <dbReference type="EMBL" id="AWR95466.1"/>
    </source>
</evidence>
<dbReference type="KEGG" id="abri:DFR85_13555"/>
<protein>
    <recommendedName>
        <fullName evidence="1">Amidohydrolase-related domain-containing protein</fullName>
    </recommendedName>
</protein>
<dbReference type="RefSeq" id="WP_110271344.1">
    <property type="nucleotide sequence ID" value="NZ_CP029289.2"/>
</dbReference>
<dbReference type="SUPFAM" id="SSF51556">
    <property type="entry name" value="Metallo-dependent hydrolases"/>
    <property type="match status" value="1"/>
</dbReference>
<dbReference type="InterPro" id="IPR032466">
    <property type="entry name" value="Metal_Hydrolase"/>
</dbReference>
<dbReference type="EMBL" id="CP029289">
    <property type="protein sequence ID" value="AWR95466.1"/>
    <property type="molecule type" value="Genomic_DNA"/>
</dbReference>
<organism evidence="2 3">
    <name type="scientific">Acidianus brierleyi</name>
    <dbReference type="NCBI Taxonomy" id="41673"/>
    <lineage>
        <taxon>Archaea</taxon>
        <taxon>Thermoproteota</taxon>
        <taxon>Thermoprotei</taxon>
        <taxon>Sulfolobales</taxon>
        <taxon>Sulfolobaceae</taxon>
        <taxon>Acidianus</taxon>
    </lineage>
</organism>
<evidence type="ECO:0000313" key="3">
    <source>
        <dbReference type="Proteomes" id="UP000248044"/>
    </source>
</evidence>
<dbReference type="OrthoDB" id="34429at2157"/>
<evidence type="ECO:0000259" key="1">
    <source>
        <dbReference type="Pfam" id="PF04909"/>
    </source>
</evidence>
<dbReference type="GO" id="GO:0016787">
    <property type="term" value="F:hydrolase activity"/>
    <property type="evidence" value="ECO:0007669"/>
    <property type="project" value="InterPro"/>
</dbReference>
<sequence>MKIDVHQHLGIRDVKAKEIRELFDYVVLNPAYKYGCMCCVDGFYQQYLWNKGKDYLQLGIYNPKCRVPAEVELGRQYDKGIVGIVLNPINHDFELKEAWKVYQFAEDHSLPVFVCTGRGKGNPLELKNVVKEYKIRIVLMRLGYPQYINQAKEVIKESNIYGEISSVPIDLVKDFPKDKLIFGSCYPYIPLSIIKDKEILDNARKIINI</sequence>
<dbReference type="Pfam" id="PF04909">
    <property type="entry name" value="Amidohydro_2"/>
    <property type="match status" value="1"/>
</dbReference>
<dbReference type="AlphaFoldDB" id="A0A2U9IHK1"/>
<dbReference type="Gene3D" id="3.20.20.140">
    <property type="entry name" value="Metal-dependent hydrolases"/>
    <property type="match status" value="1"/>
</dbReference>
<dbReference type="InterPro" id="IPR006680">
    <property type="entry name" value="Amidohydro-rel"/>
</dbReference>
<keyword evidence="3" id="KW-1185">Reference proteome</keyword>
<dbReference type="GeneID" id="36833201"/>
<dbReference type="Proteomes" id="UP000248044">
    <property type="component" value="Chromosome"/>
</dbReference>
<proteinExistence type="predicted"/>
<reference evidence="2 3" key="1">
    <citation type="submission" date="2018-05" db="EMBL/GenBank/DDBJ databases">
        <title>Complete Genome Sequences of Extremely Thermoacidophilic, Metal-Mobilizing Type-Strain Members of the Archaeal Family Sulfolobaceae: Acidianus brierleyi DSM-1651T, Acidianus sulfidivorans DSM-18786T, Metallosphaera hakonensis DSM-7519T, and Metallosphaera prunae DSM-10039T.</title>
        <authorList>
            <person name="Counts J.A."/>
            <person name="Kelly R.M."/>
        </authorList>
    </citation>
    <scope>NUCLEOTIDE SEQUENCE [LARGE SCALE GENOMIC DNA]</scope>
    <source>
        <strain evidence="2 3">DSM 1651</strain>
    </source>
</reference>
<name>A0A2U9IHK1_9CREN</name>
<gene>
    <name evidence="2" type="ORF">DFR85_13555</name>
</gene>
<accession>A0A2U9IHK1</accession>